<dbReference type="InParanoid" id="T0S3Q1"/>
<dbReference type="VEuPathDB" id="FungiDB:SDRG_04996"/>
<evidence type="ECO:0000313" key="3">
    <source>
        <dbReference type="Proteomes" id="UP000030762"/>
    </source>
</evidence>
<dbReference type="SUPFAM" id="SSF54695">
    <property type="entry name" value="POZ domain"/>
    <property type="match status" value="1"/>
</dbReference>
<dbReference type="InterPro" id="IPR011333">
    <property type="entry name" value="SKP1/BTB/POZ_sf"/>
</dbReference>
<dbReference type="Gene3D" id="3.30.710.10">
    <property type="entry name" value="Potassium Channel Kv1.1, Chain A"/>
    <property type="match status" value="1"/>
</dbReference>
<evidence type="ECO:0000313" key="2">
    <source>
        <dbReference type="EMBL" id="EQC37392.1"/>
    </source>
</evidence>
<dbReference type="GO" id="GO:0051260">
    <property type="term" value="P:protein homooligomerization"/>
    <property type="evidence" value="ECO:0007669"/>
    <property type="project" value="InterPro"/>
</dbReference>
<dbReference type="RefSeq" id="XP_008608912.1">
    <property type="nucleotide sequence ID" value="XM_008610690.1"/>
</dbReference>
<dbReference type="GeneID" id="19945723"/>
<reference evidence="2 3" key="1">
    <citation type="submission" date="2012-04" db="EMBL/GenBank/DDBJ databases">
        <title>The Genome Sequence of Saprolegnia declina VS20.</title>
        <authorList>
            <consortium name="The Broad Institute Genome Sequencing Platform"/>
            <person name="Russ C."/>
            <person name="Nusbaum C."/>
            <person name="Tyler B."/>
            <person name="van West P."/>
            <person name="Dieguez-Uribeondo J."/>
            <person name="de Bruijn I."/>
            <person name="Tripathy S."/>
            <person name="Jiang R."/>
            <person name="Young S.K."/>
            <person name="Zeng Q."/>
            <person name="Gargeya S."/>
            <person name="Fitzgerald M."/>
            <person name="Haas B."/>
            <person name="Abouelleil A."/>
            <person name="Alvarado L."/>
            <person name="Arachchi H.M."/>
            <person name="Berlin A."/>
            <person name="Chapman S.B."/>
            <person name="Goldberg J."/>
            <person name="Griggs A."/>
            <person name="Gujja S."/>
            <person name="Hansen M."/>
            <person name="Howarth C."/>
            <person name="Imamovic A."/>
            <person name="Larimer J."/>
            <person name="McCowen C."/>
            <person name="Montmayeur A."/>
            <person name="Murphy C."/>
            <person name="Neiman D."/>
            <person name="Pearson M."/>
            <person name="Priest M."/>
            <person name="Roberts A."/>
            <person name="Saif S."/>
            <person name="Shea T."/>
            <person name="Sisk P."/>
            <person name="Sykes S."/>
            <person name="Wortman J."/>
            <person name="Nusbaum C."/>
            <person name="Birren B."/>
        </authorList>
    </citation>
    <scope>NUCLEOTIDE SEQUENCE [LARGE SCALE GENOMIC DNA]</scope>
    <source>
        <strain evidence="2 3">VS20</strain>
    </source>
</reference>
<dbReference type="InterPro" id="IPR003131">
    <property type="entry name" value="T1-type_BTB"/>
</dbReference>
<name>T0S3Q1_SAPDV</name>
<keyword evidence="3" id="KW-1185">Reference proteome</keyword>
<organism evidence="2 3">
    <name type="scientific">Saprolegnia diclina (strain VS20)</name>
    <dbReference type="NCBI Taxonomy" id="1156394"/>
    <lineage>
        <taxon>Eukaryota</taxon>
        <taxon>Sar</taxon>
        <taxon>Stramenopiles</taxon>
        <taxon>Oomycota</taxon>
        <taxon>Saprolegniomycetes</taxon>
        <taxon>Saprolegniales</taxon>
        <taxon>Saprolegniaceae</taxon>
        <taxon>Saprolegnia</taxon>
    </lineage>
</organism>
<dbReference type="EMBL" id="JH767144">
    <property type="protein sequence ID" value="EQC37392.1"/>
    <property type="molecule type" value="Genomic_DNA"/>
</dbReference>
<accession>T0S3Q1</accession>
<gene>
    <name evidence="2" type="ORF">SDRG_04996</name>
</gene>
<feature type="domain" description="Potassium channel tetramerisation-type BTB" evidence="1">
    <location>
        <begin position="184"/>
        <end position="243"/>
    </location>
</feature>
<sequence>MALRRRRTGVEVSALKAHFEEPFTPAHDESKPRPTARALCKHCGASVTYSTTRLTSHLGGCMAYDRRSSPNDHSMAAPEASGIVSERGTVANSGVVREPLRASLAALLGTSELDATLRDMATEMDSIVADVTVKESTLCLQEARIDAQVQLLTEIKADAQRENDRSRRDEPAPKRRAVATSNIVTLNVGGTRFMTADDTLLMWGTYFENLLSSPPNSDGEYFLDLNPDLFRRVIRLLRTANPLDTEGLSNTEKSEVQDMLDDLGIEWPQR</sequence>
<protein>
    <recommendedName>
        <fullName evidence="1">Potassium channel tetramerisation-type BTB domain-containing protein</fullName>
    </recommendedName>
</protein>
<dbReference type="AlphaFoldDB" id="T0S3Q1"/>
<dbReference type="OrthoDB" id="2414723at2759"/>
<dbReference type="Proteomes" id="UP000030762">
    <property type="component" value="Unassembled WGS sequence"/>
</dbReference>
<dbReference type="Pfam" id="PF02214">
    <property type="entry name" value="BTB_2"/>
    <property type="match status" value="1"/>
</dbReference>
<evidence type="ECO:0000259" key="1">
    <source>
        <dbReference type="Pfam" id="PF02214"/>
    </source>
</evidence>
<proteinExistence type="predicted"/>